<gene>
    <name evidence="5" type="ORF">GA0070616_2405</name>
</gene>
<dbReference type="Pfam" id="PF00196">
    <property type="entry name" value="GerE"/>
    <property type="match status" value="1"/>
</dbReference>
<dbReference type="CDD" id="cd06170">
    <property type="entry name" value="LuxR_C_like"/>
    <property type="match status" value="1"/>
</dbReference>
<evidence type="ECO:0000256" key="1">
    <source>
        <dbReference type="ARBA" id="ARBA00023015"/>
    </source>
</evidence>
<dbReference type="STRING" id="145857.GA0070616_2405"/>
<accession>A0A1C6RXD5</accession>
<dbReference type="InterPro" id="IPR036388">
    <property type="entry name" value="WH-like_DNA-bd_sf"/>
</dbReference>
<sequence>MSTSLTPTLAVMKIPWDRKRNTLQRSFPQQPFVGNTDDRLSSSCKTASLFRRSALAWYSGRLDAGLRYAAAAAARGCEEGHEFCELTPFWHIALLTKARDFGTALQAIDLLGNRRDRSESQLMTATSLIIRGELLFVMGCVDEGLAEVDAGLRLAEGHDARSLLPTGYVVMATAALRRADMRTCLHYVDKLTGEALLGYFGQAAGAWVTAQAAEARGGVDRAADLVAGIVANDVVLHQLLVSEPAAASWLVRAARALGADDVAETAVRAACATSEEQPEFSVLRGAALHAAGLLEEDAGKLHEAANTYLDRWCGASVREDLAGLLSKRRSERNNVISTLESALSTYTAVGAARDASRVANKLRNYGVRRGVSRTVEREGHLPHGLTNTEFAVAELVSQGYTNNEVGRQLFISRHTVAFHLKKVYQKMNLTSRVELAAKWKAMQWRHEP</sequence>
<evidence type="ECO:0000313" key="5">
    <source>
        <dbReference type="EMBL" id="SCL21857.1"/>
    </source>
</evidence>
<proteinExistence type="predicted"/>
<dbReference type="PRINTS" id="PR00038">
    <property type="entry name" value="HTHLUXR"/>
</dbReference>
<keyword evidence="2" id="KW-0238">DNA-binding</keyword>
<dbReference type="Gene3D" id="1.10.10.10">
    <property type="entry name" value="Winged helix-like DNA-binding domain superfamily/Winged helix DNA-binding domain"/>
    <property type="match status" value="1"/>
</dbReference>
<evidence type="ECO:0000313" key="6">
    <source>
        <dbReference type="Proteomes" id="UP000199699"/>
    </source>
</evidence>
<dbReference type="PANTHER" id="PTHR44688:SF16">
    <property type="entry name" value="DNA-BINDING TRANSCRIPTIONAL ACTIVATOR DEVR_DOSR"/>
    <property type="match status" value="1"/>
</dbReference>
<evidence type="ECO:0000259" key="4">
    <source>
        <dbReference type="PROSITE" id="PS50043"/>
    </source>
</evidence>
<evidence type="ECO:0000256" key="2">
    <source>
        <dbReference type="ARBA" id="ARBA00023125"/>
    </source>
</evidence>
<feature type="domain" description="HTH luxR-type" evidence="4">
    <location>
        <begin position="378"/>
        <end position="443"/>
    </location>
</feature>
<dbReference type="PROSITE" id="PS50043">
    <property type="entry name" value="HTH_LUXR_2"/>
    <property type="match status" value="1"/>
</dbReference>
<keyword evidence="6" id="KW-1185">Reference proteome</keyword>
<dbReference type="InterPro" id="IPR000792">
    <property type="entry name" value="Tscrpt_reg_LuxR_C"/>
</dbReference>
<dbReference type="AlphaFoldDB" id="A0A1C6RXD5"/>
<dbReference type="GO" id="GO:0003677">
    <property type="term" value="F:DNA binding"/>
    <property type="evidence" value="ECO:0007669"/>
    <property type="project" value="UniProtKB-KW"/>
</dbReference>
<protein>
    <submittedName>
        <fullName evidence="5">Regulatory protein, luxR family</fullName>
    </submittedName>
</protein>
<dbReference type="SMART" id="SM00421">
    <property type="entry name" value="HTH_LUXR"/>
    <property type="match status" value="1"/>
</dbReference>
<dbReference type="EMBL" id="FMHT01000003">
    <property type="protein sequence ID" value="SCL21857.1"/>
    <property type="molecule type" value="Genomic_DNA"/>
</dbReference>
<keyword evidence="3" id="KW-0804">Transcription</keyword>
<dbReference type="SUPFAM" id="SSF46894">
    <property type="entry name" value="C-terminal effector domain of the bipartite response regulators"/>
    <property type="match status" value="1"/>
</dbReference>
<dbReference type="GO" id="GO:0006355">
    <property type="term" value="P:regulation of DNA-templated transcription"/>
    <property type="evidence" value="ECO:0007669"/>
    <property type="project" value="InterPro"/>
</dbReference>
<name>A0A1C6RXD5_9ACTN</name>
<dbReference type="PANTHER" id="PTHR44688">
    <property type="entry name" value="DNA-BINDING TRANSCRIPTIONAL ACTIVATOR DEVR_DOSR"/>
    <property type="match status" value="1"/>
</dbReference>
<organism evidence="5 6">
    <name type="scientific">Micromonospora nigra</name>
    <dbReference type="NCBI Taxonomy" id="145857"/>
    <lineage>
        <taxon>Bacteria</taxon>
        <taxon>Bacillati</taxon>
        <taxon>Actinomycetota</taxon>
        <taxon>Actinomycetes</taxon>
        <taxon>Micromonosporales</taxon>
        <taxon>Micromonosporaceae</taxon>
        <taxon>Micromonospora</taxon>
    </lineage>
</organism>
<dbReference type="Proteomes" id="UP000199699">
    <property type="component" value="Unassembled WGS sequence"/>
</dbReference>
<evidence type="ECO:0000256" key="3">
    <source>
        <dbReference type="ARBA" id="ARBA00023163"/>
    </source>
</evidence>
<reference evidence="5 6" key="1">
    <citation type="submission" date="2016-06" db="EMBL/GenBank/DDBJ databases">
        <authorList>
            <person name="Kjaerup R.B."/>
            <person name="Dalgaard T.S."/>
            <person name="Juul-Madsen H.R."/>
        </authorList>
    </citation>
    <scope>NUCLEOTIDE SEQUENCE [LARGE SCALE GENOMIC DNA]</scope>
    <source>
        <strain evidence="5 6">DSM 43818</strain>
    </source>
</reference>
<dbReference type="InterPro" id="IPR016032">
    <property type="entry name" value="Sig_transdc_resp-reg_C-effctor"/>
</dbReference>
<keyword evidence="1" id="KW-0805">Transcription regulation</keyword>